<comment type="caution">
    <text evidence="2">The sequence shown here is derived from an EMBL/GenBank/DDBJ whole genome shotgun (WGS) entry which is preliminary data.</text>
</comment>
<gene>
    <name evidence="2" type="ORF">A3A69_01720</name>
</gene>
<evidence type="ECO:0000313" key="2">
    <source>
        <dbReference type="EMBL" id="OGC49585.1"/>
    </source>
</evidence>
<proteinExistence type="predicted"/>
<name>A0A1F4UXA2_UNCKA</name>
<accession>A0A1F4UXA2</accession>
<reference evidence="2 3" key="1">
    <citation type="journal article" date="2016" name="Nat. Commun.">
        <title>Thousands of microbial genomes shed light on interconnected biogeochemical processes in an aquifer system.</title>
        <authorList>
            <person name="Anantharaman K."/>
            <person name="Brown C.T."/>
            <person name="Hug L.A."/>
            <person name="Sharon I."/>
            <person name="Castelle C.J."/>
            <person name="Probst A.J."/>
            <person name="Thomas B.C."/>
            <person name="Singh A."/>
            <person name="Wilkins M.J."/>
            <person name="Karaoz U."/>
            <person name="Brodie E.L."/>
            <person name="Williams K.H."/>
            <person name="Hubbard S.S."/>
            <person name="Banfield J.F."/>
        </authorList>
    </citation>
    <scope>NUCLEOTIDE SEQUENCE [LARGE SCALE GENOMIC DNA]</scope>
</reference>
<evidence type="ECO:0000256" key="1">
    <source>
        <dbReference type="SAM" id="SignalP"/>
    </source>
</evidence>
<feature type="chain" id="PRO_5009514917" evidence="1">
    <location>
        <begin position="27"/>
        <end position="178"/>
    </location>
</feature>
<dbReference type="EMBL" id="MEVF01000019">
    <property type="protein sequence ID" value="OGC49585.1"/>
    <property type="molecule type" value="Genomic_DNA"/>
</dbReference>
<sequence>MSINKLLVSAAAGALILGSMAIPAFAKGPSAPAGNSNEAHLYLYEKNPSDWSIVDGGAWGKMVYNLSGPTFDFVFNGKGLNAGVDYSLIYYKDPWPGTPATCLASGVANGGGNVHLAGSVELNQDLKDSGVASDGTDGAKIWLVQSSDVNCGTGLTAWNPTEYLFEGAGIFYDDTEVL</sequence>
<dbReference type="AlphaFoldDB" id="A0A1F4UXA2"/>
<dbReference type="Proteomes" id="UP000177458">
    <property type="component" value="Unassembled WGS sequence"/>
</dbReference>
<evidence type="ECO:0000313" key="3">
    <source>
        <dbReference type="Proteomes" id="UP000177458"/>
    </source>
</evidence>
<keyword evidence="1" id="KW-0732">Signal</keyword>
<organism evidence="2 3">
    <name type="scientific">candidate division WWE3 bacterium RIFCSPLOWO2_01_FULL_37_15</name>
    <dbReference type="NCBI Taxonomy" id="1802622"/>
    <lineage>
        <taxon>Bacteria</taxon>
        <taxon>Katanobacteria</taxon>
    </lineage>
</organism>
<feature type="signal peptide" evidence="1">
    <location>
        <begin position="1"/>
        <end position="26"/>
    </location>
</feature>
<protein>
    <submittedName>
        <fullName evidence="2">Uncharacterized protein</fullName>
    </submittedName>
</protein>